<gene>
    <name evidence="7" type="ORF">G7034_08320</name>
</gene>
<dbReference type="RefSeq" id="WP_166400508.1">
    <property type="nucleotide sequence ID" value="NZ_JAANAS010000061.1"/>
</dbReference>
<sequence length="261" mass="30274">MKENLRVAIIQSELIWENPAENRKLFDEKINRVKKEVDLIVLPEMFSTGFSMHVETLAESTEGESFGCLKKWAKQKQACVTGSLMVKENGKYYNRLYFVFPDGTYKTYNKRHLFSLAKEEQIYTAGKEKLIVTYKDWKICPLICYDLRFPVFARNTEDYDLLILVANWPEKRISAWDALLKARAIENMCYTVGVNRVGEDGKGFEHAGHSAIFNGLGKQISNPFHHHTNFTEVIALEAEHLTEIRHQFGFLKDRDGFKLNH</sequence>
<dbReference type="Gene3D" id="3.60.110.10">
    <property type="entry name" value="Carbon-nitrogen hydrolase"/>
    <property type="match status" value="1"/>
</dbReference>
<dbReference type="GO" id="GO:0106008">
    <property type="term" value="F:2-oxoglutaramate amidase activity"/>
    <property type="evidence" value="ECO:0007669"/>
    <property type="project" value="TreeGrafter"/>
</dbReference>
<comment type="caution">
    <text evidence="7">The sequence shown here is derived from an EMBL/GenBank/DDBJ whole genome shotgun (WGS) entry which is preliminary data.</text>
</comment>
<reference evidence="7" key="1">
    <citation type="submission" date="2020-03" db="EMBL/GenBank/DDBJ databases">
        <title>Psychroflexus Maritimus sp. nov., isolate from marine sediment.</title>
        <authorList>
            <person name="Zhong Y.-L."/>
        </authorList>
    </citation>
    <scope>NUCLEOTIDE SEQUENCE</scope>
    <source>
        <strain evidence="7">C1</strain>
    </source>
</reference>
<dbReference type="PANTHER" id="PTHR47799">
    <property type="entry name" value="OMEGA-AMIDASE YAFV"/>
    <property type="match status" value="1"/>
</dbReference>
<dbReference type="GO" id="GO:0050152">
    <property type="term" value="F:omega-amidase activity"/>
    <property type="evidence" value="ECO:0007669"/>
    <property type="project" value="UniProtKB-EC"/>
</dbReference>
<proteinExistence type="inferred from homology"/>
<dbReference type="InterPro" id="IPR003010">
    <property type="entry name" value="C-N_Hydrolase"/>
</dbReference>
<dbReference type="CDD" id="cd07575">
    <property type="entry name" value="Xc-1258_like"/>
    <property type="match status" value="1"/>
</dbReference>
<dbReference type="FunFam" id="3.60.110.10:FF:000004">
    <property type="entry name" value="Carbon-nitrogen hydrolase"/>
    <property type="match status" value="1"/>
</dbReference>
<name>A0A967ADI3_9FLAO</name>
<evidence type="ECO:0000256" key="1">
    <source>
        <dbReference type="ARBA" id="ARBA00010613"/>
    </source>
</evidence>
<dbReference type="Proteomes" id="UP000643701">
    <property type="component" value="Unassembled WGS sequence"/>
</dbReference>
<dbReference type="SUPFAM" id="SSF56317">
    <property type="entry name" value="Carbon-nitrogen hydrolase"/>
    <property type="match status" value="1"/>
</dbReference>
<dbReference type="AlphaFoldDB" id="A0A967ADI3"/>
<dbReference type="EMBL" id="JAANAS010000061">
    <property type="protein sequence ID" value="NGZ90257.1"/>
    <property type="molecule type" value="Genomic_DNA"/>
</dbReference>
<dbReference type="Pfam" id="PF00795">
    <property type="entry name" value="CN_hydrolase"/>
    <property type="match status" value="1"/>
</dbReference>
<evidence type="ECO:0000313" key="8">
    <source>
        <dbReference type="Proteomes" id="UP000643701"/>
    </source>
</evidence>
<comment type="catalytic activity">
    <reaction evidence="4">
        <text>a monoamide of a dicarboxylate + H2O = a dicarboxylate + NH4(+)</text>
        <dbReference type="Rhea" id="RHEA:11716"/>
        <dbReference type="ChEBI" id="CHEBI:15377"/>
        <dbReference type="ChEBI" id="CHEBI:28938"/>
        <dbReference type="ChEBI" id="CHEBI:28965"/>
        <dbReference type="ChEBI" id="CHEBI:77450"/>
        <dbReference type="EC" id="3.5.1.3"/>
    </reaction>
</comment>
<evidence type="ECO:0000256" key="3">
    <source>
        <dbReference type="ARBA" id="ARBA00039118"/>
    </source>
</evidence>
<dbReference type="PROSITE" id="PS50263">
    <property type="entry name" value="CN_HYDROLASE"/>
    <property type="match status" value="1"/>
</dbReference>
<dbReference type="EC" id="3.5.1.3" evidence="3"/>
<keyword evidence="2" id="KW-0378">Hydrolase</keyword>
<dbReference type="PANTHER" id="PTHR47799:SF1">
    <property type="entry name" value="OMEGA-AMIDASE YAFV"/>
    <property type="match status" value="1"/>
</dbReference>
<dbReference type="InterPro" id="IPR052737">
    <property type="entry name" value="Omega-amidase_YafV"/>
</dbReference>
<evidence type="ECO:0000256" key="5">
    <source>
        <dbReference type="ARBA" id="ARBA00072139"/>
    </source>
</evidence>
<evidence type="ECO:0000256" key="2">
    <source>
        <dbReference type="ARBA" id="ARBA00022801"/>
    </source>
</evidence>
<evidence type="ECO:0000259" key="6">
    <source>
        <dbReference type="PROSITE" id="PS50263"/>
    </source>
</evidence>
<feature type="domain" description="CN hydrolase" evidence="6">
    <location>
        <begin position="5"/>
        <end position="246"/>
    </location>
</feature>
<organism evidence="7 8">
    <name type="scientific">Psychroflexus maritimus</name>
    <dbReference type="NCBI Taxonomy" id="2714865"/>
    <lineage>
        <taxon>Bacteria</taxon>
        <taxon>Pseudomonadati</taxon>
        <taxon>Bacteroidota</taxon>
        <taxon>Flavobacteriia</taxon>
        <taxon>Flavobacteriales</taxon>
        <taxon>Flavobacteriaceae</taxon>
        <taxon>Psychroflexus</taxon>
    </lineage>
</organism>
<keyword evidence="8" id="KW-1185">Reference proteome</keyword>
<evidence type="ECO:0000256" key="4">
    <source>
        <dbReference type="ARBA" id="ARBA00052904"/>
    </source>
</evidence>
<comment type="similarity">
    <text evidence="1">Belongs to the carbon-nitrogen hydrolase superfamily. NIT1/NIT2 family.</text>
</comment>
<protein>
    <recommendedName>
        <fullName evidence="5">Omega-amidase YafV</fullName>
        <ecNumber evidence="3">3.5.1.3</ecNumber>
    </recommendedName>
</protein>
<evidence type="ECO:0000313" key="7">
    <source>
        <dbReference type="EMBL" id="NGZ90257.1"/>
    </source>
</evidence>
<dbReference type="InterPro" id="IPR036526">
    <property type="entry name" value="C-N_Hydrolase_sf"/>
</dbReference>
<accession>A0A967ADI3</accession>